<comment type="caution">
    <text evidence="2">The sequence shown here is derived from an EMBL/GenBank/DDBJ whole genome shotgun (WGS) entry which is preliminary data.</text>
</comment>
<feature type="compositionally biased region" description="Polar residues" evidence="1">
    <location>
        <begin position="1"/>
        <end position="18"/>
    </location>
</feature>
<sequence>MVTTNAALHTHASSSRHATLSPRRGLLCLTRECPSSAAQGVTLAQQTYPVTVTSTPVTSRPCGGDPCIAQAQKRAAPPTSSTLDAVSLGNSERGRERAARLNSAAPVGRLTFGRRG</sequence>
<feature type="region of interest" description="Disordered" evidence="1">
    <location>
        <begin position="71"/>
        <end position="102"/>
    </location>
</feature>
<keyword evidence="3" id="KW-1185">Reference proteome</keyword>
<reference evidence="2 3" key="1">
    <citation type="submission" date="2019-05" db="EMBL/GenBank/DDBJ databases">
        <title>Another draft genome of Portunus trituberculatus and its Hox gene families provides insights of decapod evolution.</title>
        <authorList>
            <person name="Jeong J.-H."/>
            <person name="Song I."/>
            <person name="Kim S."/>
            <person name="Choi T."/>
            <person name="Kim D."/>
            <person name="Ryu S."/>
            <person name="Kim W."/>
        </authorList>
    </citation>
    <scope>NUCLEOTIDE SEQUENCE [LARGE SCALE GENOMIC DNA]</scope>
    <source>
        <tissue evidence="2">Muscle</tissue>
    </source>
</reference>
<evidence type="ECO:0000313" key="3">
    <source>
        <dbReference type="Proteomes" id="UP000324222"/>
    </source>
</evidence>
<feature type="region of interest" description="Disordered" evidence="1">
    <location>
        <begin position="1"/>
        <end position="21"/>
    </location>
</feature>
<dbReference type="AlphaFoldDB" id="A0A5B7EH48"/>
<protein>
    <submittedName>
        <fullName evidence="2">Uncharacterized protein</fullName>
    </submittedName>
</protein>
<organism evidence="2 3">
    <name type="scientific">Portunus trituberculatus</name>
    <name type="common">Swimming crab</name>
    <name type="synonym">Neptunus trituberculatus</name>
    <dbReference type="NCBI Taxonomy" id="210409"/>
    <lineage>
        <taxon>Eukaryota</taxon>
        <taxon>Metazoa</taxon>
        <taxon>Ecdysozoa</taxon>
        <taxon>Arthropoda</taxon>
        <taxon>Crustacea</taxon>
        <taxon>Multicrustacea</taxon>
        <taxon>Malacostraca</taxon>
        <taxon>Eumalacostraca</taxon>
        <taxon>Eucarida</taxon>
        <taxon>Decapoda</taxon>
        <taxon>Pleocyemata</taxon>
        <taxon>Brachyura</taxon>
        <taxon>Eubrachyura</taxon>
        <taxon>Portunoidea</taxon>
        <taxon>Portunidae</taxon>
        <taxon>Portuninae</taxon>
        <taxon>Portunus</taxon>
    </lineage>
</organism>
<evidence type="ECO:0000256" key="1">
    <source>
        <dbReference type="SAM" id="MobiDB-lite"/>
    </source>
</evidence>
<dbReference type="Proteomes" id="UP000324222">
    <property type="component" value="Unassembled WGS sequence"/>
</dbReference>
<accession>A0A5B7EH48</accession>
<name>A0A5B7EH48_PORTR</name>
<feature type="compositionally biased region" description="Polar residues" evidence="1">
    <location>
        <begin position="78"/>
        <end position="90"/>
    </location>
</feature>
<gene>
    <name evidence="2" type="ORF">E2C01_025959</name>
</gene>
<dbReference type="EMBL" id="VSRR010002664">
    <property type="protein sequence ID" value="MPC32637.1"/>
    <property type="molecule type" value="Genomic_DNA"/>
</dbReference>
<proteinExistence type="predicted"/>
<evidence type="ECO:0000313" key="2">
    <source>
        <dbReference type="EMBL" id="MPC32637.1"/>
    </source>
</evidence>